<accession>A0A343JG19</accession>
<dbReference type="EMBL" id="CP016786">
    <property type="protein sequence ID" value="ASW44477.1"/>
    <property type="molecule type" value="Genomic_DNA"/>
</dbReference>
<name>A0A343JG19_9CLOT</name>
<protein>
    <submittedName>
        <fullName evidence="2">Spore coat protein CotJB</fullName>
    </submittedName>
</protein>
<proteinExistence type="predicted"/>
<evidence type="ECO:0000313" key="2">
    <source>
        <dbReference type="EMBL" id="ASW44477.1"/>
    </source>
</evidence>
<reference evidence="2 3" key="1">
    <citation type="submission" date="2016-08" db="EMBL/GenBank/DDBJ databases">
        <title>Complete Genome Sequence Of The Indigo Reducing Clostridium isatidis DSM15098.</title>
        <authorList>
            <person name="Little G.T."/>
            <person name="Minton N.P."/>
        </authorList>
    </citation>
    <scope>NUCLEOTIDE SEQUENCE [LARGE SCALE GENOMIC DNA]</scope>
    <source>
        <strain evidence="2 3">DSM 15098</strain>
    </source>
</reference>
<sequence length="87" mass="10185">MNKHEHMLEIQKVQFALVDLNLYLDTHPESEGATKDFAALSSELKRLIWDYEKKYGPLTNFGSAYFQNPEAWVNSPWPWENEKGGKR</sequence>
<dbReference type="RefSeq" id="WP_119866588.1">
    <property type="nucleotide sequence ID" value="NZ_CP016786.1"/>
</dbReference>
<dbReference type="PIRSF" id="PIRSF010606">
    <property type="entry name" value="Spore_coat_CotJB"/>
    <property type="match status" value="1"/>
</dbReference>
<dbReference type="AlphaFoldDB" id="A0A343JG19"/>
<gene>
    <name evidence="2" type="ORF">BEN51_06660</name>
</gene>
<evidence type="ECO:0000313" key="3">
    <source>
        <dbReference type="Proteomes" id="UP000264883"/>
    </source>
</evidence>
<dbReference type="InterPro" id="IPR016571">
    <property type="entry name" value="Spore_coat_assembly_CotJB"/>
</dbReference>
<feature type="domain" description="Protein CotJB" evidence="1">
    <location>
        <begin position="5"/>
        <end position="80"/>
    </location>
</feature>
<dbReference type="OrthoDB" id="9804099at2"/>
<organism evidence="2 3">
    <name type="scientific">Clostridium isatidis</name>
    <dbReference type="NCBI Taxonomy" id="182773"/>
    <lineage>
        <taxon>Bacteria</taxon>
        <taxon>Bacillati</taxon>
        <taxon>Bacillota</taxon>
        <taxon>Clostridia</taxon>
        <taxon>Eubacteriales</taxon>
        <taxon>Clostridiaceae</taxon>
        <taxon>Clostridium</taxon>
    </lineage>
</organism>
<dbReference type="KEGG" id="cia:BEN51_06660"/>
<dbReference type="InterPro" id="IPR024207">
    <property type="entry name" value="CotJB_dom"/>
</dbReference>
<keyword evidence="2" id="KW-0946">Virion</keyword>
<evidence type="ECO:0000259" key="1">
    <source>
        <dbReference type="Pfam" id="PF12652"/>
    </source>
</evidence>
<keyword evidence="3" id="KW-1185">Reference proteome</keyword>
<dbReference type="Proteomes" id="UP000264883">
    <property type="component" value="Chromosome"/>
</dbReference>
<keyword evidence="2" id="KW-0167">Capsid protein</keyword>
<dbReference type="Pfam" id="PF12652">
    <property type="entry name" value="CotJB"/>
    <property type="match status" value="1"/>
</dbReference>